<dbReference type="Proteomes" id="UP001454036">
    <property type="component" value="Unassembled WGS sequence"/>
</dbReference>
<dbReference type="PANTHER" id="PTHR24559">
    <property type="entry name" value="TRANSPOSON TY3-I GAG-POL POLYPROTEIN"/>
    <property type="match status" value="1"/>
</dbReference>
<dbReference type="Gene3D" id="3.10.10.10">
    <property type="entry name" value="HIV Type 1 Reverse Transcriptase, subunit A, domain 1"/>
    <property type="match status" value="1"/>
</dbReference>
<protein>
    <recommendedName>
        <fullName evidence="4">Gag-pol polyprotein</fullName>
    </recommendedName>
</protein>
<keyword evidence="3" id="KW-1185">Reference proteome</keyword>
<dbReference type="InterPro" id="IPR053134">
    <property type="entry name" value="RNA-dir_DNA_polymerase"/>
</dbReference>
<evidence type="ECO:0008006" key="4">
    <source>
        <dbReference type="Google" id="ProtNLM"/>
    </source>
</evidence>
<dbReference type="AlphaFoldDB" id="A0AAV3R1X5"/>
<dbReference type="SUPFAM" id="SSF56672">
    <property type="entry name" value="DNA/RNA polymerases"/>
    <property type="match status" value="1"/>
</dbReference>
<organism evidence="2 3">
    <name type="scientific">Lithospermum erythrorhizon</name>
    <name type="common">Purple gromwell</name>
    <name type="synonym">Lithospermum officinale var. erythrorhizon</name>
    <dbReference type="NCBI Taxonomy" id="34254"/>
    <lineage>
        <taxon>Eukaryota</taxon>
        <taxon>Viridiplantae</taxon>
        <taxon>Streptophyta</taxon>
        <taxon>Embryophyta</taxon>
        <taxon>Tracheophyta</taxon>
        <taxon>Spermatophyta</taxon>
        <taxon>Magnoliopsida</taxon>
        <taxon>eudicotyledons</taxon>
        <taxon>Gunneridae</taxon>
        <taxon>Pentapetalae</taxon>
        <taxon>asterids</taxon>
        <taxon>lamiids</taxon>
        <taxon>Boraginales</taxon>
        <taxon>Boraginaceae</taxon>
        <taxon>Boraginoideae</taxon>
        <taxon>Lithospermeae</taxon>
        <taxon>Lithospermum</taxon>
    </lineage>
</organism>
<feature type="region of interest" description="Disordered" evidence="1">
    <location>
        <begin position="1"/>
        <end position="60"/>
    </location>
</feature>
<evidence type="ECO:0000313" key="3">
    <source>
        <dbReference type="Proteomes" id="UP001454036"/>
    </source>
</evidence>
<name>A0AAV3R1X5_LITER</name>
<evidence type="ECO:0000256" key="1">
    <source>
        <dbReference type="SAM" id="MobiDB-lite"/>
    </source>
</evidence>
<comment type="caution">
    <text evidence="2">The sequence shown here is derived from an EMBL/GenBank/DDBJ whole genome shotgun (WGS) entry which is preliminary data.</text>
</comment>
<proteinExistence type="predicted"/>
<sequence>MTGDQNRARVCYEASVPPINPGAPNQESRRKRRGDSKVNTMTNKEDDNSPKKKESLKKAVPHEEVECIPFSEKDQEKIFRVGTKLDKRHTSQLIELIREFADVFAWGTVDMPGMDPAMALHPLHVDPLFPPLKQRKRTFSEKKNVAIREEVANLLKTGAIRELRFPYWIANVVLVKKTNIKWRMCTDFTNLNKACPKDFYPLPY</sequence>
<feature type="compositionally biased region" description="Basic and acidic residues" evidence="1">
    <location>
        <begin position="43"/>
        <end position="60"/>
    </location>
</feature>
<dbReference type="PANTHER" id="PTHR24559:SF444">
    <property type="entry name" value="REVERSE TRANSCRIPTASE DOMAIN-CONTAINING PROTEIN"/>
    <property type="match status" value="1"/>
</dbReference>
<evidence type="ECO:0000313" key="2">
    <source>
        <dbReference type="EMBL" id="GAA0170339.1"/>
    </source>
</evidence>
<dbReference type="InterPro" id="IPR043502">
    <property type="entry name" value="DNA/RNA_pol_sf"/>
</dbReference>
<gene>
    <name evidence="2" type="ORF">LIER_40935</name>
</gene>
<dbReference type="EMBL" id="BAABME010024506">
    <property type="protein sequence ID" value="GAA0170339.1"/>
    <property type="molecule type" value="Genomic_DNA"/>
</dbReference>
<reference evidence="2 3" key="1">
    <citation type="submission" date="2024-01" db="EMBL/GenBank/DDBJ databases">
        <title>The complete chloroplast genome sequence of Lithospermum erythrorhizon: insights into the phylogenetic relationship among Boraginaceae species and the maternal lineages of purple gromwells.</title>
        <authorList>
            <person name="Okada T."/>
            <person name="Watanabe K."/>
        </authorList>
    </citation>
    <scope>NUCLEOTIDE SEQUENCE [LARGE SCALE GENOMIC DNA]</scope>
</reference>
<accession>A0AAV3R1X5</accession>